<dbReference type="EMBL" id="CAJNOC010003636">
    <property type="protein sequence ID" value="CAF0991665.1"/>
    <property type="molecule type" value="Genomic_DNA"/>
</dbReference>
<feature type="transmembrane region" description="Helical" evidence="9">
    <location>
        <begin position="392"/>
        <end position="416"/>
    </location>
</feature>
<comment type="subcellular location">
    <subcellularLocation>
        <location evidence="1">Membrane</location>
        <topology evidence="1">Multi-pass membrane protein</topology>
    </subcellularLocation>
</comment>
<dbReference type="OrthoDB" id="5791097at2759"/>
<feature type="transmembrane region" description="Helical" evidence="9">
    <location>
        <begin position="204"/>
        <end position="229"/>
    </location>
</feature>
<keyword evidence="5" id="KW-0460">Magnesium</keyword>
<evidence type="ECO:0000313" key="11">
    <source>
        <dbReference type="EMBL" id="CAF0991665.1"/>
    </source>
</evidence>
<evidence type="ECO:0000313" key="12">
    <source>
        <dbReference type="Proteomes" id="UP000663879"/>
    </source>
</evidence>
<accession>A0A814FZW2</accession>
<dbReference type="InterPro" id="IPR006667">
    <property type="entry name" value="SLC41_membr_dom"/>
</dbReference>
<feature type="transmembrane region" description="Helical" evidence="9">
    <location>
        <begin position="126"/>
        <end position="148"/>
    </location>
</feature>
<comment type="caution">
    <text evidence="11">The sequence shown here is derived from an EMBL/GenBank/DDBJ whole genome shotgun (WGS) entry which is preliminary data.</text>
</comment>
<feature type="transmembrane region" description="Helical" evidence="9">
    <location>
        <begin position="235"/>
        <end position="256"/>
    </location>
</feature>
<dbReference type="InterPro" id="IPR036739">
    <property type="entry name" value="SLC41_membr_dom_sf"/>
</dbReference>
<feature type="domain" description="SLC41A/MgtE integral membrane" evidence="10">
    <location>
        <begin position="301"/>
        <end position="449"/>
    </location>
</feature>
<dbReference type="GO" id="GO:0005886">
    <property type="term" value="C:plasma membrane"/>
    <property type="evidence" value="ECO:0007669"/>
    <property type="project" value="TreeGrafter"/>
</dbReference>
<evidence type="ECO:0000256" key="6">
    <source>
        <dbReference type="ARBA" id="ARBA00022989"/>
    </source>
</evidence>
<keyword evidence="7" id="KW-0406">Ion transport</keyword>
<evidence type="ECO:0000256" key="8">
    <source>
        <dbReference type="ARBA" id="ARBA00023136"/>
    </source>
</evidence>
<evidence type="ECO:0000256" key="4">
    <source>
        <dbReference type="ARBA" id="ARBA00022692"/>
    </source>
</evidence>
<evidence type="ECO:0000256" key="1">
    <source>
        <dbReference type="ARBA" id="ARBA00004141"/>
    </source>
</evidence>
<gene>
    <name evidence="11" type="ORF">OXX778_LOCUS15944</name>
</gene>
<feature type="transmembrane region" description="Helical" evidence="9">
    <location>
        <begin position="46"/>
        <end position="74"/>
    </location>
</feature>
<keyword evidence="12" id="KW-1185">Reference proteome</keyword>
<protein>
    <recommendedName>
        <fullName evidence="10">SLC41A/MgtE integral membrane domain-containing protein</fullName>
    </recommendedName>
</protein>
<evidence type="ECO:0000256" key="3">
    <source>
        <dbReference type="ARBA" id="ARBA00022448"/>
    </source>
</evidence>
<reference evidence="11" key="1">
    <citation type="submission" date="2021-02" db="EMBL/GenBank/DDBJ databases">
        <authorList>
            <person name="Nowell W R."/>
        </authorList>
    </citation>
    <scope>NUCLEOTIDE SEQUENCE</scope>
    <source>
        <strain evidence="11">Ploen Becks lab</strain>
    </source>
</reference>
<dbReference type="SUPFAM" id="SSF161093">
    <property type="entry name" value="MgtE membrane domain-like"/>
    <property type="match status" value="2"/>
</dbReference>
<organism evidence="11 12">
    <name type="scientific">Brachionus calyciflorus</name>
    <dbReference type="NCBI Taxonomy" id="104777"/>
    <lineage>
        <taxon>Eukaryota</taxon>
        <taxon>Metazoa</taxon>
        <taxon>Spiralia</taxon>
        <taxon>Gnathifera</taxon>
        <taxon>Rotifera</taxon>
        <taxon>Eurotatoria</taxon>
        <taxon>Monogononta</taxon>
        <taxon>Pseudotrocha</taxon>
        <taxon>Ploima</taxon>
        <taxon>Brachionidae</taxon>
        <taxon>Brachionus</taxon>
    </lineage>
</organism>
<evidence type="ECO:0000256" key="9">
    <source>
        <dbReference type="SAM" id="Phobius"/>
    </source>
</evidence>
<feature type="domain" description="SLC41A/MgtE integral membrane" evidence="10">
    <location>
        <begin position="90"/>
        <end position="223"/>
    </location>
</feature>
<keyword evidence="6 9" id="KW-1133">Transmembrane helix</keyword>
<sequence length="486" mass="54233">MHNNPAFEPDEIKIERSNKVHPVEVPRTKSEYQLKKLIEEHKKEKWYLTLFQIVIPFILAGLGMVAAGVLLDYVQDSDLFQQVKEVIVLVPALLGLKGNLEMTLASRLSTQVNLKQIHDKRTMMSAILGNFAVTQIQSIVVGFLASFIACITELISVQKLNVSNLLTLISTSVATASLASLLLGGAIMLIIIISSRCNINPDNIATPLAASLGDLVTLAILWCIGTFFFIYKHLFWIHIIFIVLFVIAIPFLAIYCRRNSFVKETLKHGWSPVIVAMIISSLAGVILEIAIKVYSGIAIYQPVVNGVGGNIVGIFASRLSTSLHKTGDMGRWAHWSPKKFFRYPYETFFAKSNPEHKTGLVLMGLTLPGHTLFFFIIYFIKASTSQFKLTAPLVIFYLAFVFLQVLILLVLCYFMVHVFWHWNLNPDNMCIPLLTAIGDFLGVSFLFLCFHLVYLTGNTSLRTPTTMTSLLSTFTSTISIPSNSTL</sequence>
<evidence type="ECO:0000256" key="5">
    <source>
        <dbReference type="ARBA" id="ARBA00022842"/>
    </source>
</evidence>
<evidence type="ECO:0000256" key="7">
    <source>
        <dbReference type="ARBA" id="ARBA00023065"/>
    </source>
</evidence>
<dbReference type="PANTHER" id="PTHR16228:SF21">
    <property type="entry name" value="SLC41A_MGTE INTEGRAL MEMBRANE DOMAIN-CONTAINING PROTEIN"/>
    <property type="match status" value="1"/>
</dbReference>
<dbReference type="AlphaFoldDB" id="A0A814FZW2"/>
<dbReference type="GO" id="GO:0008324">
    <property type="term" value="F:monoatomic cation transmembrane transporter activity"/>
    <property type="evidence" value="ECO:0007669"/>
    <property type="project" value="InterPro"/>
</dbReference>
<evidence type="ECO:0000256" key="2">
    <source>
        <dbReference type="ARBA" id="ARBA00009749"/>
    </source>
</evidence>
<dbReference type="InterPro" id="IPR045349">
    <property type="entry name" value="SLC41A1-3"/>
</dbReference>
<keyword evidence="8 9" id="KW-0472">Membrane</keyword>
<dbReference type="Proteomes" id="UP000663879">
    <property type="component" value="Unassembled WGS sequence"/>
</dbReference>
<keyword evidence="4 9" id="KW-0812">Transmembrane</keyword>
<name>A0A814FZW2_9BILA</name>
<evidence type="ECO:0000259" key="10">
    <source>
        <dbReference type="Pfam" id="PF01769"/>
    </source>
</evidence>
<dbReference type="PANTHER" id="PTHR16228">
    <property type="entry name" value="DIVALENT CATION TRANSPORTER SOLUTE CARRIER FAMILY 41"/>
    <property type="match status" value="1"/>
</dbReference>
<feature type="transmembrane region" description="Helical" evidence="9">
    <location>
        <begin position="168"/>
        <end position="192"/>
    </location>
</feature>
<feature type="transmembrane region" description="Helical" evidence="9">
    <location>
        <begin position="268"/>
        <end position="291"/>
    </location>
</feature>
<keyword evidence="3" id="KW-0813">Transport</keyword>
<dbReference type="Gene3D" id="1.10.357.20">
    <property type="entry name" value="SLC41 divalent cation transporters, integral membrane domain"/>
    <property type="match status" value="2"/>
</dbReference>
<dbReference type="Pfam" id="PF01769">
    <property type="entry name" value="MgtE"/>
    <property type="match status" value="2"/>
</dbReference>
<feature type="transmembrane region" description="Helical" evidence="9">
    <location>
        <begin position="436"/>
        <end position="457"/>
    </location>
</feature>
<comment type="similarity">
    <text evidence="2">Belongs to the SLC41A transporter family.</text>
</comment>
<feature type="transmembrane region" description="Helical" evidence="9">
    <location>
        <begin position="360"/>
        <end position="380"/>
    </location>
</feature>
<dbReference type="FunFam" id="1.10.357.20:FF:000001">
    <property type="entry name" value="Solute carrier family 41 member 2"/>
    <property type="match status" value="1"/>
</dbReference>
<proteinExistence type="inferred from homology"/>